<dbReference type="Pfam" id="PF08598">
    <property type="entry name" value="Sds3"/>
    <property type="match status" value="1"/>
</dbReference>
<evidence type="ECO:0000256" key="2">
    <source>
        <dbReference type="ARBA" id="ARBA00022491"/>
    </source>
</evidence>
<comment type="subcellular location">
    <subcellularLocation>
        <location evidence="1">Nucleus</location>
    </subcellularLocation>
</comment>
<feature type="region of interest" description="Disordered" evidence="7">
    <location>
        <begin position="17"/>
        <end position="45"/>
    </location>
</feature>
<reference evidence="9" key="1">
    <citation type="submission" date="2025-08" db="UniProtKB">
        <authorList>
            <consortium name="RefSeq"/>
        </authorList>
    </citation>
    <scope>IDENTIFICATION</scope>
    <source>
        <tissue evidence="9">Muscle</tissue>
    </source>
</reference>
<keyword evidence="6" id="KW-0175">Coiled coil</keyword>
<gene>
    <name evidence="9" type="primary">LOC106470280</name>
</gene>
<dbReference type="InterPro" id="IPR013907">
    <property type="entry name" value="Sds3"/>
</dbReference>
<dbReference type="RefSeq" id="XP_013786279.1">
    <property type="nucleotide sequence ID" value="XM_013930825.2"/>
</dbReference>
<dbReference type="GeneID" id="106470280"/>
<keyword evidence="3" id="KW-0805">Transcription regulation</keyword>
<evidence type="ECO:0000256" key="4">
    <source>
        <dbReference type="ARBA" id="ARBA00023163"/>
    </source>
</evidence>
<keyword evidence="5" id="KW-0539">Nucleus</keyword>
<evidence type="ECO:0000256" key="3">
    <source>
        <dbReference type="ARBA" id="ARBA00023015"/>
    </source>
</evidence>
<organism evidence="8 9">
    <name type="scientific">Limulus polyphemus</name>
    <name type="common">Atlantic horseshoe crab</name>
    <dbReference type="NCBI Taxonomy" id="6850"/>
    <lineage>
        <taxon>Eukaryota</taxon>
        <taxon>Metazoa</taxon>
        <taxon>Ecdysozoa</taxon>
        <taxon>Arthropoda</taxon>
        <taxon>Chelicerata</taxon>
        <taxon>Merostomata</taxon>
        <taxon>Xiphosura</taxon>
        <taxon>Limulidae</taxon>
        <taxon>Limulus</taxon>
    </lineage>
</organism>
<evidence type="ECO:0000256" key="5">
    <source>
        <dbReference type="ARBA" id="ARBA00023242"/>
    </source>
</evidence>
<sequence>MIIIKTFIMSEYDFDDNSREFDADRDSDEDTEDASETDMAKQEQEYTEIKEQMYQDKLANLKKQLQQLQDETHPEYLRRLKKLEQAYQERLFLNEAFQCYEIERVEAEYISEKKAAVWEFEDKKVELRENLIAELEEKKRIIENERSNIELTGGKSPYYSIEVKPVTTRKLRRRPNEPLPVPEKRRKASPAQLNYLLDENDILEDLKILNKGKLAPVGSKQEGNETVAHSDHSGSTIEAKIEDGKLYFEKKWYFRGQPVFIENKDVGKFNAVISTVASSEIWVKRVPENSKLRIHLSQFQKGKYSIRRRTP</sequence>
<proteinExistence type="predicted"/>
<name>A0ABM1BPQ2_LIMPO</name>
<evidence type="ECO:0000256" key="1">
    <source>
        <dbReference type="ARBA" id="ARBA00004123"/>
    </source>
</evidence>
<protein>
    <submittedName>
        <fullName evidence="9">Sin3 histone deacetylase corepressor complex component SDS3-like isoform X1</fullName>
    </submittedName>
</protein>
<evidence type="ECO:0000256" key="7">
    <source>
        <dbReference type="SAM" id="MobiDB-lite"/>
    </source>
</evidence>
<evidence type="ECO:0000313" key="8">
    <source>
        <dbReference type="Proteomes" id="UP000694941"/>
    </source>
</evidence>
<feature type="compositionally biased region" description="Acidic residues" evidence="7">
    <location>
        <begin position="25"/>
        <end position="36"/>
    </location>
</feature>
<feature type="coiled-coil region" evidence="6">
    <location>
        <begin position="125"/>
        <end position="152"/>
    </location>
</feature>
<dbReference type="PANTHER" id="PTHR21964">
    <property type="entry name" value="BREAST CANCER METASTASIS-SUPPRESSOR 1"/>
    <property type="match status" value="1"/>
</dbReference>
<dbReference type="Proteomes" id="UP000694941">
    <property type="component" value="Unplaced"/>
</dbReference>
<keyword evidence="8" id="KW-1185">Reference proteome</keyword>
<accession>A0ABM1BPQ2</accession>
<dbReference type="SMART" id="SM01401">
    <property type="entry name" value="Sds3"/>
    <property type="match status" value="1"/>
</dbReference>
<evidence type="ECO:0000256" key="6">
    <source>
        <dbReference type="SAM" id="Coils"/>
    </source>
</evidence>
<keyword evidence="4" id="KW-0804">Transcription</keyword>
<evidence type="ECO:0000313" key="9">
    <source>
        <dbReference type="RefSeq" id="XP_013786279.1"/>
    </source>
</evidence>
<keyword evidence="2" id="KW-0678">Repressor</keyword>